<proteinExistence type="predicted"/>
<sequence length="111" mass="12894">MSINYDGNQLFIYGKSLSFNDPIRSIKEYKNLVLVLLAVPSGKINNRNVYAINREDTDIYWQIEEPDLIYEDCPYTNFIENNNQIIIGNWNGITYLIDEKNGKRIGAIQTK</sequence>
<protein>
    <submittedName>
        <fullName evidence="1">Uncharacterized protein</fullName>
    </submittedName>
</protein>
<dbReference type="InterPro" id="IPR058263">
    <property type="entry name" value="DUF7957"/>
</dbReference>
<dbReference type="EMBL" id="JBHUEM010000055">
    <property type="protein sequence ID" value="MFD1739551.1"/>
    <property type="molecule type" value="Genomic_DNA"/>
</dbReference>
<dbReference type="InterPro" id="IPR011047">
    <property type="entry name" value="Quinoprotein_ADH-like_sf"/>
</dbReference>
<comment type="caution">
    <text evidence="1">The sequence shown here is derived from an EMBL/GenBank/DDBJ whole genome shotgun (WGS) entry which is preliminary data.</text>
</comment>
<name>A0ABW4LXB7_9BACI</name>
<organism evidence="1 2">
    <name type="scientific">Bacillus salitolerans</name>
    <dbReference type="NCBI Taxonomy" id="1437434"/>
    <lineage>
        <taxon>Bacteria</taxon>
        <taxon>Bacillati</taxon>
        <taxon>Bacillota</taxon>
        <taxon>Bacilli</taxon>
        <taxon>Bacillales</taxon>
        <taxon>Bacillaceae</taxon>
        <taxon>Bacillus</taxon>
    </lineage>
</organism>
<keyword evidence="2" id="KW-1185">Reference proteome</keyword>
<reference evidence="2" key="1">
    <citation type="journal article" date="2019" name="Int. J. Syst. Evol. Microbiol.">
        <title>The Global Catalogue of Microorganisms (GCM) 10K type strain sequencing project: providing services to taxonomists for standard genome sequencing and annotation.</title>
        <authorList>
            <consortium name="The Broad Institute Genomics Platform"/>
            <consortium name="The Broad Institute Genome Sequencing Center for Infectious Disease"/>
            <person name="Wu L."/>
            <person name="Ma J."/>
        </authorList>
    </citation>
    <scope>NUCLEOTIDE SEQUENCE [LARGE SCALE GENOMIC DNA]</scope>
    <source>
        <strain evidence="2">CCUG 49339</strain>
    </source>
</reference>
<evidence type="ECO:0000313" key="2">
    <source>
        <dbReference type="Proteomes" id="UP001597214"/>
    </source>
</evidence>
<evidence type="ECO:0000313" key="1">
    <source>
        <dbReference type="EMBL" id="MFD1739551.1"/>
    </source>
</evidence>
<accession>A0ABW4LXB7</accession>
<gene>
    <name evidence="1" type="ORF">ACFSCX_24010</name>
</gene>
<dbReference type="SUPFAM" id="SSF50998">
    <property type="entry name" value="Quinoprotein alcohol dehydrogenase-like"/>
    <property type="match status" value="1"/>
</dbReference>
<dbReference type="Proteomes" id="UP001597214">
    <property type="component" value="Unassembled WGS sequence"/>
</dbReference>
<dbReference type="RefSeq" id="WP_377930790.1">
    <property type="nucleotide sequence ID" value="NZ_JBHUEM010000055.1"/>
</dbReference>
<dbReference type="Pfam" id="PF25857">
    <property type="entry name" value="DUF7957"/>
    <property type="match status" value="1"/>
</dbReference>